<reference evidence="2" key="1">
    <citation type="submission" date="2015-04" db="EMBL/GenBank/DDBJ databases">
        <title>The genome sequence of the plant pathogenic Rhizarian Plasmodiophora brassicae reveals insights in its biotrophic life cycle and the origin of chitin synthesis.</title>
        <authorList>
            <person name="Schwelm A."/>
            <person name="Fogelqvist J."/>
            <person name="Knaust A."/>
            <person name="Julke S."/>
            <person name="Lilja T."/>
            <person name="Dhandapani V."/>
            <person name="Bonilla-Rosso G."/>
            <person name="Karlsson M."/>
            <person name="Shevchenko A."/>
            <person name="Choi S.R."/>
            <person name="Kim H.G."/>
            <person name="Park J.Y."/>
            <person name="Lim Y.P."/>
            <person name="Ludwig-Muller J."/>
            <person name="Dixelius C."/>
        </authorList>
    </citation>
    <scope>NUCLEOTIDE SEQUENCE</scope>
    <source>
        <tissue evidence="2">Potato root galls</tissue>
    </source>
</reference>
<organism evidence="2">
    <name type="scientific">Spongospora subterranea</name>
    <dbReference type="NCBI Taxonomy" id="70186"/>
    <lineage>
        <taxon>Eukaryota</taxon>
        <taxon>Sar</taxon>
        <taxon>Rhizaria</taxon>
        <taxon>Endomyxa</taxon>
        <taxon>Phytomyxea</taxon>
        <taxon>Plasmodiophorida</taxon>
        <taxon>Plasmodiophoridae</taxon>
        <taxon>Spongospora</taxon>
    </lineage>
</organism>
<protein>
    <recommendedName>
        <fullName evidence="1">N-acetyltransferase domain-containing protein</fullName>
    </recommendedName>
</protein>
<proteinExistence type="predicted"/>
<dbReference type="Gene3D" id="3.40.630.30">
    <property type="match status" value="1"/>
</dbReference>
<feature type="domain" description="N-acetyltransferase" evidence="1">
    <location>
        <begin position="1"/>
        <end position="148"/>
    </location>
</feature>
<dbReference type="SUPFAM" id="SSF55729">
    <property type="entry name" value="Acyl-CoA N-acyltransferases (Nat)"/>
    <property type="match status" value="1"/>
</dbReference>
<dbReference type="PANTHER" id="PTHR47542">
    <property type="entry name" value="ACYL-COA N-ACYLTRANSFERASES (NAT) SUPERFAMILY PROTEIN"/>
    <property type="match status" value="1"/>
</dbReference>
<dbReference type="InterPro" id="IPR000182">
    <property type="entry name" value="GNAT_dom"/>
</dbReference>
<dbReference type="PANTHER" id="PTHR47542:SF2">
    <property type="entry name" value="ACYL-COA N-ACYLTRANSFERASES (NAT) SUPERFAMILY PROTEIN"/>
    <property type="match status" value="1"/>
</dbReference>
<evidence type="ECO:0000313" key="2">
    <source>
        <dbReference type="EMBL" id="CRZ11275.1"/>
    </source>
</evidence>
<dbReference type="InterPro" id="IPR016181">
    <property type="entry name" value="Acyl_CoA_acyltransferase"/>
</dbReference>
<sequence>MMTREILVLYERNSSKDDELLAACVRIERRLFPKHESLASTMSVEARKKSQRTVVMTIDKDTVAGYMIITNSGNVLKLAVNPLNQRTGVARSLLLWAKKQHLSLMLHVDPERIAAVSLYRDQGFEEVTTVSDFYQRGRNAILMQWRHPTTNEK</sequence>
<accession>A0A0H5RAS8</accession>
<name>A0A0H5RAS8_9EUKA</name>
<dbReference type="EMBL" id="HACM01010833">
    <property type="protein sequence ID" value="CRZ11275.1"/>
    <property type="molecule type" value="Transcribed_RNA"/>
</dbReference>
<dbReference type="GO" id="GO:0016747">
    <property type="term" value="F:acyltransferase activity, transferring groups other than amino-acyl groups"/>
    <property type="evidence" value="ECO:0007669"/>
    <property type="project" value="InterPro"/>
</dbReference>
<dbReference type="PROSITE" id="PS51186">
    <property type="entry name" value="GNAT"/>
    <property type="match status" value="1"/>
</dbReference>
<dbReference type="Pfam" id="PF13673">
    <property type="entry name" value="Acetyltransf_10"/>
    <property type="match status" value="1"/>
</dbReference>
<dbReference type="AlphaFoldDB" id="A0A0H5RAS8"/>
<evidence type="ECO:0000259" key="1">
    <source>
        <dbReference type="PROSITE" id="PS51186"/>
    </source>
</evidence>